<reference evidence="2" key="2">
    <citation type="submission" date="2025-09" db="UniProtKB">
        <authorList>
            <consortium name="Ensembl"/>
        </authorList>
    </citation>
    <scope>IDENTIFICATION</scope>
</reference>
<reference evidence="2" key="1">
    <citation type="submission" date="2025-08" db="UniProtKB">
        <authorList>
            <consortium name="Ensembl"/>
        </authorList>
    </citation>
    <scope>IDENTIFICATION</scope>
</reference>
<dbReference type="Ensembl" id="ENSSVLT00005001648.1">
    <property type="protein sequence ID" value="ENSSVLP00005001494.1"/>
    <property type="gene ID" value="ENSSVLG00005001243.1"/>
</dbReference>
<dbReference type="OrthoDB" id="9621060at2759"/>
<dbReference type="AlphaFoldDB" id="A0A8D2AIK6"/>
<proteinExistence type="predicted"/>
<dbReference type="GeneTree" id="ENSGT00910000147588"/>
<evidence type="ECO:0000256" key="1">
    <source>
        <dbReference type="SAM" id="MobiDB-lite"/>
    </source>
</evidence>
<accession>A0A8D2AIK6</accession>
<keyword evidence="3" id="KW-1185">Reference proteome</keyword>
<feature type="compositionally biased region" description="Basic and acidic residues" evidence="1">
    <location>
        <begin position="108"/>
        <end position="123"/>
    </location>
</feature>
<evidence type="ECO:0000313" key="3">
    <source>
        <dbReference type="Proteomes" id="UP000694564"/>
    </source>
</evidence>
<organism evidence="2 3">
    <name type="scientific">Sciurus vulgaris</name>
    <name type="common">Eurasian red squirrel</name>
    <dbReference type="NCBI Taxonomy" id="55149"/>
    <lineage>
        <taxon>Eukaryota</taxon>
        <taxon>Metazoa</taxon>
        <taxon>Chordata</taxon>
        <taxon>Craniata</taxon>
        <taxon>Vertebrata</taxon>
        <taxon>Euteleostomi</taxon>
        <taxon>Mammalia</taxon>
        <taxon>Eutheria</taxon>
        <taxon>Euarchontoglires</taxon>
        <taxon>Glires</taxon>
        <taxon>Rodentia</taxon>
        <taxon>Sciuromorpha</taxon>
        <taxon>Sciuridae</taxon>
        <taxon>Sciurinae</taxon>
        <taxon>Sciurini</taxon>
        <taxon>Sciurus</taxon>
    </lineage>
</organism>
<dbReference type="Proteomes" id="UP000694564">
    <property type="component" value="Chromosome 2"/>
</dbReference>
<evidence type="ECO:0000313" key="2">
    <source>
        <dbReference type="Ensembl" id="ENSSVLP00005001494.1"/>
    </source>
</evidence>
<protein>
    <submittedName>
        <fullName evidence="2">Uncharacterized protein</fullName>
    </submittedName>
</protein>
<feature type="region of interest" description="Disordered" evidence="1">
    <location>
        <begin position="1"/>
        <end position="138"/>
    </location>
</feature>
<sequence length="138" mass="14569">VGEQQEAGGDVQLGDGFDGPQQEGGRAQEAPQRPDEHTGAVGLPAPPPPPAGHGLRQRPVAVPADGHHQEDADEQVGLDDPVDHAAEQGSEGPVELVLDVLRPEGQAQDERQVRGRQVGKVDFRYGQSLPGQQEDGQD</sequence>
<name>A0A8D2AIK6_SCIVU</name>